<sequence length="307" mass="35900">MKELEVYKKLGLKTKDDVFHYLINNLKHTNRTFEFFIDWGKVFQNVSNIEVELNLLNYLIGKDDIKNRMKELIKKYPNVVSVIPILVAVREKNLEVLVDFKGKDWKYKKYSFRKKKRYNVEEINDIVEFCDKIGLLEIFTNKKIKNIVDYCIGLEVGIGTNARKNRSGIIMEKITEWYIQEVCNKLELEYISQATKKKLSQKWNIDIPVDKSSRQYDFAINNKGKVILIETNFYSGGGSKLKSVAGEFSTLNNFLKDKDIVDKFIWITDGVGWKTAHKPLREAFNNNDFLINTRMIADGVLEEIIKL</sequence>
<dbReference type="GO" id="GO:0003677">
    <property type="term" value="F:DNA binding"/>
    <property type="evidence" value="ECO:0007669"/>
    <property type="project" value="UniProtKB-UniRule"/>
</dbReference>
<dbReference type="GO" id="GO:0009036">
    <property type="term" value="F:type II site-specific deoxyribonuclease activity"/>
    <property type="evidence" value="ECO:0007669"/>
    <property type="project" value="UniProtKB-UniRule"/>
</dbReference>
<gene>
    <name evidence="3" type="ORF">BET03_11825</name>
</gene>
<evidence type="ECO:0000259" key="2">
    <source>
        <dbReference type="Pfam" id="PF04556"/>
    </source>
</evidence>
<dbReference type="EC" id="3.1.21.4" evidence="1"/>
<evidence type="ECO:0000313" key="4">
    <source>
        <dbReference type="Proteomes" id="UP000284177"/>
    </source>
</evidence>
<dbReference type="Pfam" id="PF04556">
    <property type="entry name" value="DpnII"/>
    <property type="match status" value="1"/>
</dbReference>
<keyword evidence="4" id="KW-1185">Reference proteome</keyword>
<evidence type="ECO:0000256" key="1">
    <source>
        <dbReference type="PIRNR" id="PIRNR016080"/>
    </source>
</evidence>
<name>A0A419T343_9FIRM</name>
<keyword evidence="1" id="KW-0680">Restriction system</keyword>
<comment type="similarity">
    <text evidence="1">Belongs to the DpnII type II restriction endonuclease family.</text>
</comment>
<comment type="catalytic activity">
    <reaction evidence="1">
        <text>Endonucleolytic cleavage of DNA to give specific double-stranded fragments with terminal 5'-phosphates.</text>
        <dbReference type="EC" id="3.1.21.4"/>
    </reaction>
</comment>
<organism evidence="3 4">
    <name type="scientific">Thermohalobacter berrensis</name>
    <dbReference type="NCBI Taxonomy" id="99594"/>
    <lineage>
        <taxon>Bacteria</taxon>
        <taxon>Bacillati</taxon>
        <taxon>Bacillota</taxon>
        <taxon>Tissierellia</taxon>
        <taxon>Tissierellales</taxon>
        <taxon>Thermohalobacteraceae</taxon>
        <taxon>Thermohalobacter</taxon>
    </lineage>
</organism>
<keyword evidence="1" id="KW-0378">Hydrolase</keyword>
<dbReference type="RefSeq" id="WP_120169064.1">
    <property type="nucleotide sequence ID" value="NZ_MCIB01000014.1"/>
</dbReference>
<keyword evidence="1 3" id="KW-0255">Endonuclease</keyword>
<dbReference type="GO" id="GO:0009307">
    <property type="term" value="P:DNA restriction-modification system"/>
    <property type="evidence" value="ECO:0007669"/>
    <property type="project" value="UniProtKB-UniRule"/>
</dbReference>
<comment type="function">
    <text evidence="1">A P subtype restriction enzyme that recognizes the double-stranded unmethylated sequence 5'-GATC-3'.</text>
</comment>
<feature type="domain" description="Restriction endonuclease type II DpnII-like" evidence="2">
    <location>
        <begin position="19"/>
        <end position="303"/>
    </location>
</feature>
<comment type="caution">
    <text evidence="3">The sequence shown here is derived from an EMBL/GenBank/DDBJ whole genome shotgun (WGS) entry which is preliminary data.</text>
</comment>
<protein>
    <recommendedName>
        <fullName evidence="1">Type-2 restriction enzyme</fullName>
        <ecNumber evidence="1">3.1.21.4</ecNumber>
    </recommendedName>
</protein>
<proteinExistence type="inferred from homology"/>
<keyword evidence="1" id="KW-0540">Nuclease</keyword>
<evidence type="ECO:0000313" key="3">
    <source>
        <dbReference type="EMBL" id="RKD31960.1"/>
    </source>
</evidence>
<dbReference type="InterPro" id="IPR021191">
    <property type="entry name" value="Restrct_endonuc_II_DpnII"/>
</dbReference>
<dbReference type="PIRSF" id="PIRSF016080">
    <property type="entry name" value="Restrict_endonuc_II_DpmII"/>
    <property type="match status" value="1"/>
</dbReference>
<dbReference type="OrthoDB" id="9771872at2"/>
<dbReference type="InterPro" id="IPR007637">
    <property type="entry name" value="Restrct_endonuc_II_DpnII-like"/>
</dbReference>
<dbReference type="EMBL" id="MCIB01000014">
    <property type="protein sequence ID" value="RKD31960.1"/>
    <property type="molecule type" value="Genomic_DNA"/>
</dbReference>
<dbReference type="Proteomes" id="UP000284177">
    <property type="component" value="Unassembled WGS sequence"/>
</dbReference>
<reference evidence="3 4" key="1">
    <citation type="submission" date="2016-08" db="EMBL/GenBank/DDBJ databases">
        <title>Novel Firmicutes and Novel Genomes.</title>
        <authorList>
            <person name="Poppleton D.I."/>
            <person name="Gribaldo S."/>
        </authorList>
    </citation>
    <scope>NUCLEOTIDE SEQUENCE [LARGE SCALE GENOMIC DNA]</scope>
    <source>
        <strain evidence="3 4">CTT3</strain>
    </source>
</reference>
<dbReference type="AlphaFoldDB" id="A0A419T343"/>
<accession>A0A419T343</accession>